<proteinExistence type="predicted"/>
<evidence type="ECO:0000313" key="1">
    <source>
        <dbReference type="EMBL" id="MEQ2529032.1"/>
    </source>
</evidence>
<sequence length="45" mass="5142">MFANAKNIKESYFASANIKENYFRQSEKIQVGGFFEGFIEGTSQN</sequence>
<name>A0ACC6SG23_9BACI</name>
<evidence type="ECO:0000313" key="2">
    <source>
        <dbReference type="Proteomes" id="UP001439875"/>
    </source>
</evidence>
<accession>A0ACC6SG23</accession>
<dbReference type="EMBL" id="JBBMEW010000026">
    <property type="protein sequence ID" value="MEQ2529032.1"/>
    <property type="molecule type" value="Genomic_DNA"/>
</dbReference>
<comment type="caution">
    <text evidence="1">The sequence shown here is derived from an EMBL/GenBank/DDBJ whole genome shotgun (WGS) entry which is preliminary data.</text>
</comment>
<organism evidence="1 2">
    <name type="scientific">Robertmurraya yapensis</name>
    <name type="common">ex Hitch et al 2024</name>
    <dbReference type="NCBI Taxonomy" id="3133160"/>
    <lineage>
        <taxon>Bacteria</taxon>
        <taxon>Bacillati</taxon>
        <taxon>Bacillota</taxon>
        <taxon>Bacilli</taxon>
        <taxon>Bacillales</taxon>
        <taxon>Bacillaceae</taxon>
        <taxon>Robertmurraya</taxon>
    </lineage>
</organism>
<reference evidence="1" key="1">
    <citation type="submission" date="2024-03" db="EMBL/GenBank/DDBJ databases">
        <title>Human intestinal bacterial collection.</title>
        <authorList>
            <person name="Pauvert C."/>
            <person name="Hitch T.C.A."/>
            <person name="Clavel T."/>
        </authorList>
    </citation>
    <scope>NUCLEOTIDE SEQUENCE</scope>
    <source>
        <strain evidence="1">CLA-AA-H227</strain>
    </source>
</reference>
<keyword evidence="2" id="KW-1185">Reference proteome</keyword>
<dbReference type="Proteomes" id="UP001439875">
    <property type="component" value="Unassembled WGS sequence"/>
</dbReference>
<protein>
    <submittedName>
        <fullName evidence="1">Uncharacterized protein</fullName>
    </submittedName>
</protein>
<gene>
    <name evidence="1" type="ORF">WMO40_20370</name>
</gene>